<keyword evidence="2" id="KW-1185">Reference proteome</keyword>
<proteinExistence type="predicted"/>
<gene>
    <name evidence="1" type="ORF">ABUH87_00180</name>
</gene>
<dbReference type="RefSeq" id="WP_367767711.1">
    <property type="nucleotide sequence ID" value="NZ_JBFNXR010000008.1"/>
</dbReference>
<sequence length="55" mass="6359">MIFIYVDQYQALPLREPWACRADRPEGYRLTAVKAEQGSIRVLNGDTTHFYGLID</sequence>
<dbReference type="Proteomes" id="UP001556118">
    <property type="component" value="Unassembled WGS sequence"/>
</dbReference>
<dbReference type="EMBL" id="JBFNXR010000008">
    <property type="protein sequence ID" value="MEW9853613.1"/>
    <property type="molecule type" value="Genomic_DNA"/>
</dbReference>
<organism evidence="1 2">
    <name type="scientific">Novosphingobium rhizovicinum</name>
    <dbReference type="NCBI Taxonomy" id="3228928"/>
    <lineage>
        <taxon>Bacteria</taxon>
        <taxon>Pseudomonadati</taxon>
        <taxon>Pseudomonadota</taxon>
        <taxon>Alphaproteobacteria</taxon>
        <taxon>Sphingomonadales</taxon>
        <taxon>Sphingomonadaceae</taxon>
        <taxon>Novosphingobium</taxon>
    </lineage>
</organism>
<protein>
    <submittedName>
        <fullName evidence="1">Uncharacterized protein</fullName>
    </submittedName>
</protein>
<accession>A0ABV3R6A4</accession>
<evidence type="ECO:0000313" key="2">
    <source>
        <dbReference type="Proteomes" id="UP001556118"/>
    </source>
</evidence>
<comment type="caution">
    <text evidence="1">The sequence shown here is derived from an EMBL/GenBank/DDBJ whole genome shotgun (WGS) entry which is preliminary data.</text>
</comment>
<reference evidence="1 2" key="1">
    <citation type="submission" date="2024-06" db="EMBL/GenBank/DDBJ databases">
        <title>Novosphingobium rhizovicinus M1R2S20.</title>
        <authorList>
            <person name="Sun J.-Q."/>
        </authorList>
    </citation>
    <scope>NUCLEOTIDE SEQUENCE [LARGE SCALE GENOMIC DNA]</scope>
    <source>
        <strain evidence="1 2">M1R2S20</strain>
    </source>
</reference>
<name>A0ABV3R6A4_9SPHN</name>
<evidence type="ECO:0000313" key="1">
    <source>
        <dbReference type="EMBL" id="MEW9853613.1"/>
    </source>
</evidence>